<dbReference type="RefSeq" id="WP_308478965.1">
    <property type="nucleotide sequence ID" value="NZ_OY726397.1"/>
</dbReference>
<dbReference type="EMBL" id="OY726397">
    <property type="protein sequence ID" value="CAJ1507677.1"/>
    <property type="molecule type" value="Genomic_DNA"/>
</dbReference>
<evidence type="ECO:0000256" key="2">
    <source>
        <dbReference type="SAM" id="SignalP"/>
    </source>
</evidence>
<keyword evidence="4" id="KW-1185">Reference proteome</keyword>
<gene>
    <name evidence="3" type="ORF">MU0053_003592</name>
</gene>
<dbReference type="Proteomes" id="UP001190465">
    <property type="component" value="Chromosome"/>
</dbReference>
<feature type="signal peptide" evidence="2">
    <location>
        <begin position="1"/>
        <end position="30"/>
    </location>
</feature>
<evidence type="ECO:0000313" key="4">
    <source>
        <dbReference type="Proteomes" id="UP001190465"/>
    </source>
</evidence>
<feature type="region of interest" description="Disordered" evidence="1">
    <location>
        <begin position="44"/>
        <end position="110"/>
    </location>
</feature>
<organism evidence="3 4">
    <name type="scientific">[Mycobacterium] burgundiense</name>
    <dbReference type="NCBI Taxonomy" id="3064286"/>
    <lineage>
        <taxon>Bacteria</taxon>
        <taxon>Bacillati</taxon>
        <taxon>Actinomycetota</taxon>
        <taxon>Actinomycetes</taxon>
        <taxon>Mycobacteriales</taxon>
        <taxon>Mycobacteriaceae</taxon>
        <taxon>Mycolicibacterium</taxon>
    </lineage>
</organism>
<feature type="compositionally biased region" description="Polar residues" evidence="1">
    <location>
        <begin position="48"/>
        <end position="63"/>
    </location>
</feature>
<accession>A0ABN9NJU4</accession>
<keyword evidence="2" id="KW-0732">Signal</keyword>
<feature type="chain" id="PRO_5047396494" evidence="2">
    <location>
        <begin position="31"/>
        <end position="110"/>
    </location>
</feature>
<name>A0ABN9NJU4_9MYCO</name>
<reference evidence="3 4" key="1">
    <citation type="submission" date="2023-08" db="EMBL/GenBank/DDBJ databases">
        <authorList>
            <person name="Folkvardsen B D."/>
            <person name="Norman A."/>
        </authorList>
    </citation>
    <scope>NUCLEOTIDE SEQUENCE [LARGE SCALE GENOMIC DNA]</scope>
    <source>
        <strain evidence="3 4">Mu0053</strain>
    </source>
</reference>
<sequence>MPMPTVGRHTARALAVAGAILLAASIHVIAPAHHPARAEVVEVGPNPGVSSRQADAVAGNSTHGGIRRAPRGTVRGQGETKRDSVKAVPGDSRARPFLRGSNNYPGMGSW</sequence>
<proteinExistence type="predicted"/>
<evidence type="ECO:0000313" key="3">
    <source>
        <dbReference type="EMBL" id="CAJ1507677.1"/>
    </source>
</evidence>
<protein>
    <submittedName>
        <fullName evidence="3">Uncharacterized protein</fullName>
    </submittedName>
</protein>
<evidence type="ECO:0000256" key="1">
    <source>
        <dbReference type="SAM" id="MobiDB-lite"/>
    </source>
</evidence>